<reference evidence="3" key="1">
    <citation type="submission" date="2021-02" db="EMBL/GenBank/DDBJ databases">
        <authorList>
            <person name="Nowell W R."/>
        </authorList>
    </citation>
    <scope>NUCLEOTIDE SEQUENCE</scope>
</reference>
<gene>
    <name evidence="2" type="ORF">OVN521_LOCUS47630</name>
    <name evidence="3" type="ORF">OVN521_LOCUS48460</name>
</gene>
<evidence type="ECO:0000313" key="4">
    <source>
        <dbReference type="Proteomes" id="UP000663866"/>
    </source>
</evidence>
<evidence type="ECO:0000313" key="2">
    <source>
        <dbReference type="EMBL" id="CAF4678211.1"/>
    </source>
</evidence>
<dbReference type="Proteomes" id="UP000663866">
    <property type="component" value="Unassembled WGS sequence"/>
</dbReference>
<comment type="caution">
    <text evidence="3">The sequence shown here is derived from an EMBL/GenBank/DDBJ whole genome shotgun (WGS) entry which is preliminary data.</text>
</comment>
<evidence type="ECO:0000313" key="3">
    <source>
        <dbReference type="EMBL" id="CAF4702833.1"/>
    </source>
</evidence>
<feature type="region of interest" description="Disordered" evidence="1">
    <location>
        <begin position="1"/>
        <end position="24"/>
    </location>
</feature>
<protein>
    <submittedName>
        <fullName evidence="3">Uncharacterized protein</fullName>
    </submittedName>
</protein>
<name>A0A821INK0_9BILA</name>
<keyword evidence="4" id="KW-1185">Reference proteome</keyword>
<proteinExistence type="predicted"/>
<sequence>EINSMRESIRPHEHASPRYKHEPARRSLSISYTGGQRFVRARIIHVKDFYDETHKREHKQQRQAKEQELFVRVDDFINQA</sequence>
<evidence type="ECO:0000256" key="1">
    <source>
        <dbReference type="SAM" id="MobiDB-lite"/>
    </source>
</evidence>
<feature type="non-terminal residue" evidence="3">
    <location>
        <position position="80"/>
    </location>
</feature>
<accession>A0A821INK0</accession>
<dbReference type="EMBL" id="CAJOBG010100967">
    <property type="protein sequence ID" value="CAF4702833.1"/>
    <property type="molecule type" value="Genomic_DNA"/>
</dbReference>
<feature type="non-terminal residue" evidence="3">
    <location>
        <position position="1"/>
    </location>
</feature>
<dbReference type="AlphaFoldDB" id="A0A821INK0"/>
<dbReference type="EMBL" id="CAJOBG010094635">
    <property type="protein sequence ID" value="CAF4678211.1"/>
    <property type="molecule type" value="Genomic_DNA"/>
</dbReference>
<organism evidence="3 4">
    <name type="scientific">Rotaria magnacalcarata</name>
    <dbReference type="NCBI Taxonomy" id="392030"/>
    <lineage>
        <taxon>Eukaryota</taxon>
        <taxon>Metazoa</taxon>
        <taxon>Spiralia</taxon>
        <taxon>Gnathifera</taxon>
        <taxon>Rotifera</taxon>
        <taxon>Eurotatoria</taxon>
        <taxon>Bdelloidea</taxon>
        <taxon>Philodinida</taxon>
        <taxon>Philodinidae</taxon>
        <taxon>Rotaria</taxon>
    </lineage>
</organism>
<feature type="compositionally biased region" description="Basic and acidic residues" evidence="1">
    <location>
        <begin position="7"/>
        <end position="24"/>
    </location>
</feature>